<organism evidence="2 3">
    <name type="scientific">Halanaerobium praevalens (strain ATCC 33744 / DSM 2228 / GSL)</name>
    <dbReference type="NCBI Taxonomy" id="572479"/>
    <lineage>
        <taxon>Bacteria</taxon>
        <taxon>Bacillati</taxon>
        <taxon>Bacillota</taxon>
        <taxon>Clostridia</taxon>
        <taxon>Halanaerobiales</taxon>
        <taxon>Halanaerobiaceae</taxon>
        <taxon>Halanaerobium</taxon>
    </lineage>
</organism>
<protein>
    <recommendedName>
        <fullName evidence="4">Poly-gamma-glutamate system protein</fullName>
    </recommendedName>
</protein>
<evidence type="ECO:0000256" key="1">
    <source>
        <dbReference type="SAM" id="Phobius"/>
    </source>
</evidence>
<dbReference type="KEGG" id="hpk:Hprae_0467"/>
<dbReference type="NCBIfam" id="TIGR04332">
    <property type="entry name" value="gamma_Glu_sys"/>
    <property type="match status" value="1"/>
</dbReference>
<reference evidence="2 3" key="2">
    <citation type="journal article" date="2011" name="Stand. Genomic Sci.">
        <title>Complete genome sequence of the extremely halophilic Halanaerobium praevalens type strain (GSL).</title>
        <authorList>
            <person name="Ivanova N."/>
            <person name="Sikorski J."/>
            <person name="Chertkov O."/>
            <person name="Nolan M."/>
            <person name="Lucas S."/>
            <person name="Hammon N."/>
            <person name="Deshpande S."/>
            <person name="Cheng J.F."/>
            <person name="Tapia R."/>
            <person name="Han C."/>
            <person name="Goodwin L."/>
            <person name="Pitluck S."/>
            <person name="Huntemann M."/>
            <person name="Liolios K."/>
            <person name="Pagani I."/>
            <person name="Mavromatis K."/>
            <person name="Ovchinikova G."/>
            <person name="Pati A."/>
            <person name="Chen A."/>
            <person name="Palaniappan K."/>
            <person name="Land M."/>
            <person name="Hauser L."/>
            <person name="Brambilla E.M."/>
            <person name="Kannan K.P."/>
            <person name="Rohde M."/>
            <person name="Tindall B.J."/>
            <person name="Goker M."/>
            <person name="Detter J.C."/>
            <person name="Woyke T."/>
            <person name="Bristow J."/>
            <person name="Eisen J.A."/>
            <person name="Markowitz V."/>
            <person name="Hugenholtz P."/>
            <person name="Kyrpides N.C."/>
            <person name="Klenk H.P."/>
            <person name="Lapidus A."/>
        </authorList>
    </citation>
    <scope>NUCLEOTIDE SEQUENCE [LARGE SCALE GENOMIC DNA]</scope>
    <source>
        <strain evidence="3">ATCC 33744 / DSM 2228 / GSL</strain>
    </source>
</reference>
<dbReference type="PATRIC" id="fig|572479.3.peg.471"/>
<dbReference type="HOGENOM" id="CLU_056932_0_0_9"/>
<dbReference type="AlphaFoldDB" id="E3DP70"/>
<proteinExistence type="predicted"/>
<dbReference type="RefSeq" id="WP_014552654.1">
    <property type="nucleotide sequence ID" value="NC_017455.1"/>
</dbReference>
<dbReference type="EMBL" id="CP002175">
    <property type="protein sequence ID" value="ADO76621.1"/>
    <property type="molecule type" value="Genomic_DNA"/>
</dbReference>
<dbReference type="eggNOG" id="ENOG502Z9ES">
    <property type="taxonomic scope" value="Bacteria"/>
</dbReference>
<keyword evidence="1" id="KW-0472">Membrane</keyword>
<evidence type="ECO:0000313" key="3">
    <source>
        <dbReference type="Proteomes" id="UP000006866"/>
    </source>
</evidence>
<evidence type="ECO:0008006" key="4">
    <source>
        <dbReference type="Google" id="ProtNLM"/>
    </source>
</evidence>
<dbReference type="OrthoDB" id="6233025at2"/>
<dbReference type="InterPro" id="IPR027602">
    <property type="entry name" value="PGA_system"/>
</dbReference>
<gene>
    <name evidence="2" type="ordered locus">Hprae_0467</name>
</gene>
<keyword evidence="3" id="KW-1185">Reference proteome</keyword>
<keyword evidence="1" id="KW-0812">Transmembrane</keyword>
<accession>E3DP70</accession>
<name>E3DP70_HALPG</name>
<keyword evidence="1" id="KW-1133">Transmembrane helix</keyword>
<evidence type="ECO:0000313" key="2">
    <source>
        <dbReference type="EMBL" id="ADO76621.1"/>
    </source>
</evidence>
<dbReference type="Proteomes" id="UP000006866">
    <property type="component" value="Chromosome"/>
</dbReference>
<feature type="transmembrane region" description="Helical" evidence="1">
    <location>
        <begin position="12"/>
        <end position="31"/>
    </location>
</feature>
<reference evidence="3" key="1">
    <citation type="submission" date="2010-10" db="EMBL/GenBank/DDBJ databases">
        <title>The complete genome of Halanaerobium praevalens DSM 2228.</title>
        <authorList>
            <consortium name="US DOE Joint Genome Institute (JGI-PGF)"/>
            <person name="Lucas S."/>
            <person name="Copeland A."/>
            <person name="Lapidus A."/>
            <person name="Glavina del Rio T."/>
            <person name="Dalin E."/>
            <person name="Tice H."/>
            <person name="Bruce D."/>
            <person name="Goodwin L."/>
            <person name="Pitluck S."/>
            <person name="Kyrpides N."/>
            <person name="Mavromatis K."/>
            <person name="Ivanova N."/>
            <person name="Ovchinnikova G."/>
            <person name="Chertkov O."/>
            <person name="Detter J.C."/>
            <person name="Han C."/>
            <person name="Larimer F."/>
            <person name="Land M."/>
            <person name="Hauser L."/>
            <person name="Markowitz V."/>
            <person name="Cheng J.-F."/>
            <person name="Hugenholtz P."/>
            <person name="Woyke T."/>
            <person name="Wu D."/>
            <person name="Tindall B."/>
            <person name="Pomrenke H.G."/>
            <person name="Brambilla E."/>
            <person name="Klenk H.-P."/>
            <person name="Eisen J.A."/>
        </authorList>
    </citation>
    <scope>NUCLEOTIDE SEQUENCE [LARGE SCALE GENOMIC DNA]</scope>
    <source>
        <strain evidence="3">ATCC 33744 / DSM 2228 / GSL</strain>
    </source>
</reference>
<feature type="transmembrane region" description="Helical" evidence="1">
    <location>
        <begin position="341"/>
        <end position="359"/>
    </location>
</feature>
<dbReference type="STRING" id="572479.Hprae_0467"/>
<sequence>MFTNWVKAKINIKIIIISALLAIFALIIIFFSSSKTENPAFKTQITAAQKVLTAQKVIYQAKKARNLKVNTKLDPNKTALIGQEYTKLTTTLGNLKAKRTATNTDFAALMVDYFKKLNLKAGDKIAIGASGSFPGLILSVLSASETMDLKVELIYSLGSSMYGANIPNFSFIEMLKELRKEQILSYKIRALSLGGDNDRADNLFFSDNKNTFFKIAEKESIPLIYEEDLEASIQKRIDILKKNSQTNQIKTFINIGGASANFGSTSASVKFENGLTIPGKLNTEYAKNGLLSYFLSQNIPVIHLLNIENLARENGIQIDPVPLPKPGQADVYYIINYNKHLISSLLLIIIIPLLLAKFWTKYNQSRRIKNEI</sequence>